<dbReference type="PANTHER" id="PTHR35014:SF1">
    <property type="entry name" value="INFECTION RESPONSE PROTEIN"/>
    <property type="match status" value="1"/>
</dbReference>
<reference evidence="1" key="1">
    <citation type="submission" date="2023-10" db="EMBL/GenBank/DDBJ databases">
        <title>Genome assembly of Pristionchus species.</title>
        <authorList>
            <person name="Yoshida K."/>
            <person name="Sommer R.J."/>
        </authorList>
    </citation>
    <scope>NUCLEOTIDE SEQUENCE</scope>
    <source>
        <strain evidence="1">RS0144</strain>
    </source>
</reference>
<accession>A0AAV5T5X5</accession>
<sequence length="243" mass="27130">SSDPFPNYDEYKTNMDQNYGKGEALNNYCGTFDAVSHCFSQESDSCRTPTVFASLFNLKSDDAYRFSADLDLRKIMCDNQQALADPCMNKMAEVKKSIPVENDATVFCDTISADFSTVIVKSADTGCSDEVQSVFCQINSKNKEIETVGACDGKIPLCPTNFHSCDNMYACFNTFYAAVEKAGVKTPLPDYQTYASNMKRKFENADGMDEMCRYQSSLHACILRHANKNCPINAASFRSMYNM</sequence>
<protein>
    <submittedName>
        <fullName evidence="1">Uncharacterized protein</fullName>
    </submittedName>
</protein>
<proteinExistence type="predicted"/>
<feature type="non-terminal residue" evidence="1">
    <location>
        <position position="1"/>
    </location>
</feature>
<feature type="non-terminal residue" evidence="1">
    <location>
        <position position="243"/>
    </location>
</feature>
<evidence type="ECO:0000313" key="1">
    <source>
        <dbReference type="EMBL" id="GMS89573.1"/>
    </source>
</evidence>
<name>A0AAV5T5X5_9BILA</name>
<dbReference type="PANTHER" id="PTHR35014">
    <property type="entry name" value="INFECTION RESPONSE PROTEIN-RELATED"/>
    <property type="match status" value="1"/>
</dbReference>
<evidence type="ECO:0000313" key="2">
    <source>
        <dbReference type="Proteomes" id="UP001432027"/>
    </source>
</evidence>
<dbReference type="EMBL" id="BTSX01000003">
    <property type="protein sequence ID" value="GMS89573.1"/>
    <property type="molecule type" value="Genomic_DNA"/>
</dbReference>
<gene>
    <name evidence="1" type="ORF">PENTCL1PPCAC_11748</name>
</gene>
<comment type="caution">
    <text evidence="1">The sequence shown here is derived from an EMBL/GenBank/DDBJ whole genome shotgun (WGS) entry which is preliminary data.</text>
</comment>
<keyword evidence="2" id="KW-1185">Reference proteome</keyword>
<organism evidence="1 2">
    <name type="scientific">Pristionchus entomophagus</name>
    <dbReference type="NCBI Taxonomy" id="358040"/>
    <lineage>
        <taxon>Eukaryota</taxon>
        <taxon>Metazoa</taxon>
        <taxon>Ecdysozoa</taxon>
        <taxon>Nematoda</taxon>
        <taxon>Chromadorea</taxon>
        <taxon>Rhabditida</taxon>
        <taxon>Rhabditina</taxon>
        <taxon>Diplogasteromorpha</taxon>
        <taxon>Diplogasteroidea</taxon>
        <taxon>Neodiplogasteridae</taxon>
        <taxon>Pristionchus</taxon>
    </lineage>
</organism>
<dbReference type="AlphaFoldDB" id="A0AAV5T5X5"/>
<dbReference type="Proteomes" id="UP001432027">
    <property type="component" value="Unassembled WGS sequence"/>
</dbReference>